<dbReference type="Pfam" id="PF00135">
    <property type="entry name" value="COesterase"/>
    <property type="match status" value="2"/>
</dbReference>
<dbReference type="InParanoid" id="A0A340Y3A2"/>
<feature type="domain" description="Carboxylesterase type B" evidence="3">
    <location>
        <begin position="1"/>
        <end position="213"/>
    </location>
</feature>
<dbReference type="OrthoDB" id="3200163at2759"/>
<dbReference type="STRING" id="118797.A0A340Y3A2"/>
<dbReference type="SUPFAM" id="SSF53474">
    <property type="entry name" value="alpha/beta-Hydrolases"/>
    <property type="match status" value="1"/>
</dbReference>
<keyword evidence="2" id="KW-0812">Transmembrane</keyword>
<feature type="domain" description="Carboxylesterase type B" evidence="3">
    <location>
        <begin position="235"/>
        <end position="356"/>
    </location>
</feature>
<evidence type="ECO:0000313" key="5">
    <source>
        <dbReference type="RefSeq" id="XP_007466882.1"/>
    </source>
</evidence>
<accession>A0A340Y3A2</accession>
<dbReference type="KEGG" id="lve:103078513"/>
<keyword evidence="2" id="KW-1133">Transmembrane helix</keyword>
<dbReference type="InterPro" id="IPR002018">
    <property type="entry name" value="CarbesteraseB"/>
</dbReference>
<proteinExistence type="inferred from homology"/>
<evidence type="ECO:0000259" key="3">
    <source>
        <dbReference type="Pfam" id="PF00135"/>
    </source>
</evidence>
<keyword evidence="4" id="KW-1185">Reference proteome</keyword>
<dbReference type="FunCoup" id="A0A340Y3A2">
    <property type="interactions" value="15"/>
</dbReference>
<evidence type="ECO:0000256" key="1">
    <source>
        <dbReference type="ARBA" id="ARBA00005964"/>
    </source>
</evidence>
<evidence type="ECO:0000256" key="2">
    <source>
        <dbReference type="SAM" id="Phobius"/>
    </source>
</evidence>
<dbReference type="RefSeq" id="XP_007466882.1">
    <property type="nucleotide sequence ID" value="XM_007466820.1"/>
</dbReference>
<dbReference type="Proteomes" id="UP000265300">
    <property type="component" value="Unplaced"/>
</dbReference>
<reference evidence="5" key="1">
    <citation type="submission" date="2025-08" db="UniProtKB">
        <authorList>
            <consortium name="RefSeq"/>
        </authorList>
    </citation>
    <scope>IDENTIFICATION</scope>
</reference>
<organism evidence="4 5">
    <name type="scientific">Lipotes vexillifer</name>
    <name type="common">Yangtze river dolphin</name>
    <dbReference type="NCBI Taxonomy" id="118797"/>
    <lineage>
        <taxon>Eukaryota</taxon>
        <taxon>Metazoa</taxon>
        <taxon>Chordata</taxon>
        <taxon>Craniata</taxon>
        <taxon>Vertebrata</taxon>
        <taxon>Euteleostomi</taxon>
        <taxon>Mammalia</taxon>
        <taxon>Eutheria</taxon>
        <taxon>Laurasiatheria</taxon>
        <taxon>Artiodactyla</taxon>
        <taxon>Whippomorpha</taxon>
        <taxon>Cetacea</taxon>
        <taxon>Odontoceti</taxon>
        <taxon>Lipotidae</taxon>
        <taxon>Lipotes</taxon>
    </lineage>
</organism>
<dbReference type="Gene3D" id="3.40.50.1820">
    <property type="entry name" value="alpha/beta hydrolase"/>
    <property type="match status" value="2"/>
</dbReference>
<gene>
    <name evidence="5" type="primary">LOC103078513</name>
</gene>
<comment type="similarity">
    <text evidence="1">Belongs to the type-B carboxylesterase/lipase family.</text>
</comment>
<dbReference type="InterPro" id="IPR029058">
    <property type="entry name" value="AB_hydrolase_fold"/>
</dbReference>
<sequence>MVWLPGGAFETGSASIFDGSALASYEDVFVVAIQYRLGIFGFFNTGDKHALGNWAFMDQVAALTWVQENIEFFGGDPHCVTIFSESAGAISLSSLILSPMAKGLFHRDVMESGVAIIPYLKAPGYERNDDLQMVADICACNVSDSVALLQCLRAKSSKGLLSINQKTKSFTRVVDGFFFPHDPLDLLAQKLFKPVPSIIGVNNHECGFLLPMGRIPAKEFPQILGGSNKSLALQLIHSILINAGAPVYFYKFQHRPQCLKDKKPPFVKADHTDEILFVFGGAFLKGDIVMFEGATEEEKRLSRNTMRYWANFARTGNPNGEGLPLWPAYGQTEDYLQLDLNMSMGQRLKELELELWMDTLLLMMSSSRTLLASLSYLTFLSLLLPFIFSFTP</sequence>
<feature type="transmembrane region" description="Helical" evidence="2">
    <location>
        <begin position="370"/>
        <end position="390"/>
    </location>
</feature>
<evidence type="ECO:0000313" key="4">
    <source>
        <dbReference type="Proteomes" id="UP000265300"/>
    </source>
</evidence>
<dbReference type="InterPro" id="IPR050309">
    <property type="entry name" value="Type-B_Carboxylest/Lipase"/>
</dbReference>
<name>A0A340Y3A2_LIPVE</name>
<dbReference type="AlphaFoldDB" id="A0A340Y3A2"/>
<dbReference type="PANTHER" id="PTHR11559">
    <property type="entry name" value="CARBOXYLESTERASE"/>
    <property type="match status" value="1"/>
</dbReference>
<protein>
    <submittedName>
        <fullName evidence="5">Carboxylesterase 5A-like</fullName>
    </submittedName>
</protein>
<keyword evidence="2" id="KW-0472">Membrane</keyword>
<dbReference type="GeneID" id="103078513"/>